<comment type="caution">
    <text evidence="2">The sequence shown here is derived from an EMBL/GenBank/DDBJ whole genome shotgun (WGS) entry which is preliminary data.</text>
</comment>
<dbReference type="InterPro" id="IPR029068">
    <property type="entry name" value="Glyas_Bleomycin-R_OHBP_Dase"/>
</dbReference>
<name>A0A2A8CUQ2_9BACT</name>
<dbReference type="InterPro" id="IPR041581">
    <property type="entry name" value="Glyoxalase_6"/>
</dbReference>
<reference evidence="2 3" key="1">
    <citation type="submission" date="2017-10" db="EMBL/GenBank/DDBJ databases">
        <title>Draft genome of Longibacter Salinarum.</title>
        <authorList>
            <person name="Goh K.M."/>
            <person name="Shamsir M.S."/>
            <person name="Lim S.W."/>
        </authorList>
    </citation>
    <scope>NUCLEOTIDE SEQUENCE [LARGE SCALE GENOMIC DNA]</scope>
    <source>
        <strain evidence="2 3">KCTC 52045</strain>
    </source>
</reference>
<feature type="domain" description="VOC" evidence="1">
    <location>
        <begin position="139"/>
        <end position="258"/>
    </location>
</feature>
<dbReference type="InterPro" id="IPR052164">
    <property type="entry name" value="Anthracycline_SecMetBiosynth"/>
</dbReference>
<proteinExistence type="predicted"/>
<dbReference type="CDD" id="cd07247">
    <property type="entry name" value="SgaA_N_like"/>
    <property type="match status" value="1"/>
</dbReference>
<dbReference type="AlphaFoldDB" id="A0A2A8CUQ2"/>
<evidence type="ECO:0000259" key="1">
    <source>
        <dbReference type="PROSITE" id="PS51819"/>
    </source>
</evidence>
<organism evidence="2 3">
    <name type="scientific">Longibacter salinarum</name>
    <dbReference type="NCBI Taxonomy" id="1850348"/>
    <lineage>
        <taxon>Bacteria</taxon>
        <taxon>Pseudomonadati</taxon>
        <taxon>Rhodothermota</taxon>
        <taxon>Rhodothermia</taxon>
        <taxon>Rhodothermales</taxon>
        <taxon>Salisaetaceae</taxon>
        <taxon>Longibacter</taxon>
    </lineage>
</organism>
<dbReference type="PANTHER" id="PTHR33993">
    <property type="entry name" value="GLYOXALASE-RELATED"/>
    <property type="match status" value="1"/>
</dbReference>
<keyword evidence="3" id="KW-1185">Reference proteome</keyword>
<dbReference type="PROSITE" id="PS51819">
    <property type="entry name" value="VOC"/>
    <property type="match status" value="2"/>
</dbReference>
<protein>
    <recommendedName>
        <fullName evidence="1">VOC domain-containing protein</fullName>
    </recommendedName>
</protein>
<dbReference type="SUPFAM" id="SSF54593">
    <property type="entry name" value="Glyoxalase/Bleomycin resistance protein/Dihydroxybiphenyl dioxygenase"/>
    <property type="match status" value="2"/>
</dbReference>
<dbReference type="Gene3D" id="3.10.180.10">
    <property type="entry name" value="2,3-Dihydroxybiphenyl 1,2-Dioxygenase, domain 1"/>
    <property type="match status" value="2"/>
</dbReference>
<sequence length="258" mass="27475">MFWAQLKTPDLDAVMAFYSALLGWRVDVNTGGPGLPKGACVLGGTTEPVAGMASMSAWEVQQDEPPRWTPFVPTPDAVAMTERAQFHGATLIEPAMPAGGDGWRAVLSDPTGAEFGIWETTPSAAAPPIEVSENPAPGSLVWSELQTTDPYAARDFYGDLLVWSCVDDHPSDEFLGDDIRFSRGNAPIARLRSVTRAEVSDAPRWLPGFAVENLDEAAKRAGDLGGAAHEPPSELECERPEVVVLDDPTGASCLLVAS</sequence>
<gene>
    <name evidence="2" type="ORF">CRI94_14430</name>
</gene>
<dbReference type="InterPro" id="IPR037523">
    <property type="entry name" value="VOC_core"/>
</dbReference>
<dbReference type="PANTHER" id="PTHR33993:SF14">
    <property type="entry name" value="GB|AAF24581.1"/>
    <property type="match status" value="1"/>
</dbReference>
<dbReference type="RefSeq" id="WP_098077321.1">
    <property type="nucleotide sequence ID" value="NZ_PDEQ01000008.1"/>
</dbReference>
<dbReference type="Proteomes" id="UP000220102">
    <property type="component" value="Unassembled WGS sequence"/>
</dbReference>
<feature type="domain" description="VOC" evidence="1">
    <location>
        <begin position="1"/>
        <end position="120"/>
    </location>
</feature>
<accession>A0A2A8CUQ2</accession>
<dbReference type="Pfam" id="PF18029">
    <property type="entry name" value="Glyoxalase_6"/>
    <property type="match status" value="2"/>
</dbReference>
<evidence type="ECO:0000313" key="2">
    <source>
        <dbReference type="EMBL" id="PEN12233.1"/>
    </source>
</evidence>
<evidence type="ECO:0000313" key="3">
    <source>
        <dbReference type="Proteomes" id="UP000220102"/>
    </source>
</evidence>
<dbReference type="OrthoDB" id="9793039at2"/>
<dbReference type="EMBL" id="PDEQ01000008">
    <property type="protein sequence ID" value="PEN12233.1"/>
    <property type="molecule type" value="Genomic_DNA"/>
</dbReference>